<evidence type="ECO:0000313" key="2">
    <source>
        <dbReference type="EMBL" id="CAK66286.1"/>
    </source>
</evidence>
<dbReference type="Proteomes" id="UP000000600">
    <property type="component" value="Unassembled WGS sequence"/>
</dbReference>
<dbReference type="GeneID" id="5019468"/>
<dbReference type="EMBL" id="CT868043">
    <property type="protein sequence ID" value="CAK66286.1"/>
    <property type="molecule type" value="Genomic_DNA"/>
</dbReference>
<feature type="transmembrane region" description="Helical" evidence="1">
    <location>
        <begin position="380"/>
        <end position="404"/>
    </location>
</feature>
<feature type="transmembrane region" description="Helical" evidence="1">
    <location>
        <begin position="291"/>
        <end position="313"/>
    </location>
</feature>
<keyword evidence="3" id="KW-1185">Reference proteome</keyword>
<dbReference type="KEGG" id="ptm:GSPATT00035415001"/>
<organism evidence="2 3">
    <name type="scientific">Paramecium tetraurelia</name>
    <dbReference type="NCBI Taxonomy" id="5888"/>
    <lineage>
        <taxon>Eukaryota</taxon>
        <taxon>Sar</taxon>
        <taxon>Alveolata</taxon>
        <taxon>Ciliophora</taxon>
        <taxon>Intramacronucleata</taxon>
        <taxon>Oligohymenophorea</taxon>
        <taxon>Peniculida</taxon>
        <taxon>Parameciidae</taxon>
        <taxon>Paramecium</taxon>
    </lineage>
</organism>
<evidence type="ECO:0008006" key="4">
    <source>
        <dbReference type="Google" id="ProtNLM"/>
    </source>
</evidence>
<dbReference type="RefSeq" id="XP_001433683.1">
    <property type="nucleotide sequence ID" value="XM_001433646.1"/>
</dbReference>
<reference evidence="2 3" key="1">
    <citation type="journal article" date="2006" name="Nature">
        <title>Global trends of whole-genome duplications revealed by the ciliate Paramecium tetraurelia.</title>
        <authorList>
            <consortium name="Genoscope"/>
            <person name="Aury J.-M."/>
            <person name="Jaillon O."/>
            <person name="Duret L."/>
            <person name="Noel B."/>
            <person name="Jubin C."/>
            <person name="Porcel B.M."/>
            <person name="Segurens B."/>
            <person name="Daubin V."/>
            <person name="Anthouard V."/>
            <person name="Aiach N."/>
            <person name="Arnaiz O."/>
            <person name="Billaut A."/>
            <person name="Beisson J."/>
            <person name="Blanc I."/>
            <person name="Bouhouche K."/>
            <person name="Camara F."/>
            <person name="Duharcourt S."/>
            <person name="Guigo R."/>
            <person name="Gogendeau D."/>
            <person name="Katinka M."/>
            <person name="Keller A.-M."/>
            <person name="Kissmehl R."/>
            <person name="Klotz C."/>
            <person name="Koll F."/>
            <person name="Le Moue A."/>
            <person name="Lepere C."/>
            <person name="Malinsky S."/>
            <person name="Nowacki M."/>
            <person name="Nowak J.K."/>
            <person name="Plattner H."/>
            <person name="Poulain J."/>
            <person name="Ruiz F."/>
            <person name="Serrano V."/>
            <person name="Zagulski M."/>
            <person name="Dessen P."/>
            <person name="Betermier M."/>
            <person name="Weissenbach J."/>
            <person name="Scarpelli C."/>
            <person name="Schachter V."/>
            <person name="Sperling L."/>
            <person name="Meyer E."/>
            <person name="Cohen J."/>
            <person name="Wincker P."/>
        </authorList>
    </citation>
    <scope>NUCLEOTIDE SEQUENCE [LARGE SCALE GENOMIC DNA]</scope>
    <source>
        <strain evidence="2 3">Stock d4-2</strain>
    </source>
</reference>
<keyword evidence="1" id="KW-0812">Transmembrane</keyword>
<gene>
    <name evidence="2" type="ORF">GSPATT00035415001</name>
</gene>
<dbReference type="AlphaFoldDB" id="A0C669"/>
<evidence type="ECO:0000256" key="1">
    <source>
        <dbReference type="SAM" id="Phobius"/>
    </source>
</evidence>
<feature type="transmembrane region" description="Helical" evidence="1">
    <location>
        <begin position="98"/>
        <end position="120"/>
    </location>
</feature>
<proteinExistence type="predicted"/>
<keyword evidence="1" id="KW-0472">Membrane</keyword>
<evidence type="ECO:0000313" key="3">
    <source>
        <dbReference type="Proteomes" id="UP000000600"/>
    </source>
</evidence>
<sequence length="447" mass="52957">MVLIHLIAQHLIQPIDNSYYLIMFVQLGIMILDNQNVQVIIINIRRIPLFLLILCSLFFRSSFQAVKRQYMTNQELISVKNVHINIKLFELMQKIFQVVYQIPFAFLVQSWVVIVQVNTLTKQMKNFFKMSFQMQNCYGQDDNNCVSCDFIANRELKKMNAYVNHIILKWKFRNAQVILDAKSSLQCIFCYEFINSFDNCTSCNSDIQLVGNIDYYQFMIKHVDIVDQISLQWLVKCESIQQKSSLECHLSCRTYGGIDEGNCLHLQILILDTKQEMLLFVKQQILMQNYLFVRLQILMNAIGYLKAVFLVWIQMFCYQQIKQLKHITNKDHLYQVLIDANAFEDIMMMDKMKFVKNAITHVLDVANLIPNVNYVYVSQIQFIMIKTYLVIVILDIMIMGLKIVKIPLFMFKLQLGSFQFLHFMCCYEQLKQSLLQQYLQMFIWLLR</sequence>
<protein>
    <recommendedName>
        <fullName evidence="4">Transmembrane protein</fullName>
    </recommendedName>
</protein>
<accession>A0C669</accession>
<feature type="transmembrane region" description="Helical" evidence="1">
    <location>
        <begin position="18"/>
        <end position="35"/>
    </location>
</feature>
<dbReference type="HOGENOM" id="CLU_613189_0_0_1"/>
<keyword evidence="1" id="KW-1133">Transmembrane helix</keyword>
<dbReference type="InParanoid" id="A0C669"/>
<feature type="transmembrane region" description="Helical" evidence="1">
    <location>
        <begin position="47"/>
        <end position="66"/>
    </location>
</feature>
<name>A0C669_PARTE</name>